<gene>
    <name evidence="3" type="primary">LOC110990795</name>
</gene>
<proteinExistence type="predicted"/>
<dbReference type="Proteomes" id="UP000694845">
    <property type="component" value="Unplaced"/>
</dbReference>
<accession>A0A8B8A1N1</accession>
<organism evidence="2 3">
    <name type="scientific">Acanthaster planci</name>
    <name type="common">Crown-of-thorns starfish</name>
    <dbReference type="NCBI Taxonomy" id="133434"/>
    <lineage>
        <taxon>Eukaryota</taxon>
        <taxon>Metazoa</taxon>
        <taxon>Echinodermata</taxon>
        <taxon>Eleutherozoa</taxon>
        <taxon>Asterozoa</taxon>
        <taxon>Asteroidea</taxon>
        <taxon>Valvatacea</taxon>
        <taxon>Valvatida</taxon>
        <taxon>Acanthasteridae</taxon>
        <taxon>Acanthaster</taxon>
    </lineage>
</organism>
<evidence type="ECO:0000313" key="3">
    <source>
        <dbReference type="RefSeq" id="XP_022111589.1"/>
    </source>
</evidence>
<evidence type="ECO:0000313" key="2">
    <source>
        <dbReference type="Proteomes" id="UP000694845"/>
    </source>
</evidence>
<protein>
    <submittedName>
        <fullName evidence="3">Uncharacterized protein LOC110990795</fullName>
    </submittedName>
</protein>
<dbReference type="AlphaFoldDB" id="A0A8B8A1N1"/>
<dbReference type="OrthoDB" id="5798273at2759"/>
<dbReference type="GeneID" id="110990795"/>
<evidence type="ECO:0000256" key="1">
    <source>
        <dbReference type="SAM" id="SignalP"/>
    </source>
</evidence>
<feature type="signal peptide" evidence="1">
    <location>
        <begin position="1"/>
        <end position="17"/>
    </location>
</feature>
<dbReference type="KEGG" id="aplc:110990795"/>
<name>A0A8B8A1N1_ACAPL</name>
<feature type="chain" id="PRO_5034448790" evidence="1">
    <location>
        <begin position="18"/>
        <end position="179"/>
    </location>
</feature>
<keyword evidence="1" id="KW-0732">Signal</keyword>
<dbReference type="RefSeq" id="XP_022111589.1">
    <property type="nucleotide sequence ID" value="XM_022255897.1"/>
</dbReference>
<dbReference type="PANTHER" id="PTHR34717:SF1">
    <property type="entry name" value="EG:BACR7A4.20 PROTEIN"/>
    <property type="match status" value="1"/>
</dbReference>
<reference evidence="3" key="1">
    <citation type="submission" date="2025-08" db="UniProtKB">
        <authorList>
            <consortium name="RefSeq"/>
        </authorList>
    </citation>
    <scope>IDENTIFICATION</scope>
</reference>
<keyword evidence="2" id="KW-1185">Reference proteome</keyword>
<dbReference type="PANTHER" id="PTHR34717">
    <property type="entry name" value="EG:BACR7A4.20 PROTEIN"/>
    <property type="match status" value="1"/>
</dbReference>
<sequence length="179" mass="20189">MDIFAVILAVVVVLASAYVAANLASPDRVPLHDVYAVPGRWYLLKYVTAKWLLWWSRERKCTIKKRTMNYHMMQDKTKDNGEMEFYNGTEKGQNCLYISGASNGGTARLTVRVSVQPDDRRDVWFLLRLPDVGDLVLPGHPDCVAENVRPGEGFSGAGLCCTPIEPLQIWRILFNGLCR</sequence>